<dbReference type="OrthoDB" id="410198at2759"/>
<evidence type="ECO:0000313" key="2">
    <source>
        <dbReference type="Proteomes" id="UP000566819"/>
    </source>
</evidence>
<comment type="caution">
    <text evidence="1">The sequence shown here is derived from an EMBL/GenBank/DDBJ whole genome shotgun (WGS) entry which is preliminary data.</text>
</comment>
<dbReference type="AlphaFoldDB" id="A0A8H4W6K7"/>
<dbReference type="InterPro" id="IPR052523">
    <property type="entry name" value="Trichothecene_AcTrans"/>
</dbReference>
<dbReference type="PANTHER" id="PTHR42791:SF1">
    <property type="entry name" value="N-ACETYLTRANSFERASE DOMAIN-CONTAINING PROTEIN"/>
    <property type="match status" value="1"/>
</dbReference>
<sequence>MSYSIQLATEADLHEMTEVMVAALSDDSCWQGMKGSWTDKEEYEFTLETLRVSMNGSQAGAYKCWKVIDKNGKILAWAGLGYPSSLGEEQKNWVITTTTYQIPPGRNQKILEFFRNSILLLPMKHGYDNAKHFQYQRRGLGRLLTEKCNEVADASRAATYVRAQSKAAGLFIQMGYEVLEKIDFDLCDFGANLKDGKTSVFVMKREPGAKEQQGRRFPDWIEDEV</sequence>
<evidence type="ECO:0008006" key="3">
    <source>
        <dbReference type="Google" id="ProtNLM"/>
    </source>
</evidence>
<dbReference type="Gene3D" id="3.40.630.30">
    <property type="match status" value="1"/>
</dbReference>
<gene>
    <name evidence="1" type="ORF">G7Y89_g1862</name>
</gene>
<protein>
    <recommendedName>
        <fullName evidence="3">N-acetyltransferase domain-containing protein</fullName>
    </recommendedName>
</protein>
<dbReference type="SUPFAM" id="SSF55729">
    <property type="entry name" value="Acyl-CoA N-acyltransferases (Nat)"/>
    <property type="match status" value="1"/>
</dbReference>
<accession>A0A8H4W6K7</accession>
<dbReference type="EMBL" id="JAAMPI010000076">
    <property type="protein sequence ID" value="KAF4636208.1"/>
    <property type="molecule type" value="Genomic_DNA"/>
</dbReference>
<proteinExistence type="predicted"/>
<name>A0A8H4W6K7_9HELO</name>
<keyword evidence="2" id="KW-1185">Reference proteome</keyword>
<organism evidence="1 2">
    <name type="scientific">Cudoniella acicularis</name>
    <dbReference type="NCBI Taxonomy" id="354080"/>
    <lineage>
        <taxon>Eukaryota</taxon>
        <taxon>Fungi</taxon>
        <taxon>Dikarya</taxon>
        <taxon>Ascomycota</taxon>
        <taxon>Pezizomycotina</taxon>
        <taxon>Leotiomycetes</taxon>
        <taxon>Helotiales</taxon>
        <taxon>Tricladiaceae</taxon>
        <taxon>Cudoniella</taxon>
    </lineage>
</organism>
<dbReference type="PANTHER" id="PTHR42791">
    <property type="entry name" value="GNAT FAMILY ACETYLTRANSFERASE"/>
    <property type="match status" value="1"/>
</dbReference>
<dbReference type="InterPro" id="IPR016181">
    <property type="entry name" value="Acyl_CoA_acyltransferase"/>
</dbReference>
<dbReference type="Proteomes" id="UP000566819">
    <property type="component" value="Unassembled WGS sequence"/>
</dbReference>
<reference evidence="1 2" key="1">
    <citation type="submission" date="2020-03" db="EMBL/GenBank/DDBJ databases">
        <title>Draft Genome Sequence of Cudoniella acicularis.</title>
        <authorList>
            <person name="Buettner E."/>
            <person name="Kellner H."/>
        </authorList>
    </citation>
    <scope>NUCLEOTIDE SEQUENCE [LARGE SCALE GENOMIC DNA]</scope>
    <source>
        <strain evidence="1 2">DSM 108380</strain>
    </source>
</reference>
<evidence type="ECO:0000313" key="1">
    <source>
        <dbReference type="EMBL" id="KAF4636208.1"/>
    </source>
</evidence>